<organism evidence="1 2">
    <name type="scientific">Kosakonia quasisacchari</name>
    <dbReference type="NCBI Taxonomy" id="2529380"/>
    <lineage>
        <taxon>Bacteria</taxon>
        <taxon>Pseudomonadati</taxon>
        <taxon>Pseudomonadota</taxon>
        <taxon>Gammaproteobacteria</taxon>
        <taxon>Enterobacterales</taxon>
        <taxon>Enterobacteriaceae</taxon>
        <taxon>Kosakonia</taxon>
    </lineage>
</organism>
<dbReference type="OrthoDB" id="6629287at2"/>
<protein>
    <recommendedName>
        <fullName evidence="3">Toluene hydroxylase</fullName>
    </recommendedName>
</protein>
<dbReference type="RefSeq" id="WP_131409035.1">
    <property type="nucleotide sequence ID" value="NZ_SJOP01000007.1"/>
</dbReference>
<proteinExistence type="predicted"/>
<dbReference type="Proteomes" id="UP000291793">
    <property type="component" value="Unassembled WGS sequence"/>
</dbReference>
<comment type="caution">
    <text evidence="1">The sequence shown here is derived from an EMBL/GenBank/DDBJ whole genome shotgun (WGS) entry which is preliminary data.</text>
</comment>
<keyword evidence="2" id="KW-1185">Reference proteome</keyword>
<gene>
    <name evidence="1" type="ORF">E0L21_10030</name>
</gene>
<name>A0A4R0HEJ8_9ENTR</name>
<evidence type="ECO:0000313" key="1">
    <source>
        <dbReference type="EMBL" id="TCC09585.1"/>
    </source>
</evidence>
<reference evidence="1 2" key="1">
    <citation type="submission" date="2019-02" db="EMBL/GenBank/DDBJ databases">
        <title>The draft genome of Kosakonia quasisacchari strain WCHKQ120001.</title>
        <authorList>
            <person name="Wang C."/>
            <person name="Feng Y."/>
            <person name="Zong Z."/>
        </authorList>
    </citation>
    <scope>NUCLEOTIDE SEQUENCE [LARGE SCALE GENOMIC DNA]</scope>
    <source>
        <strain evidence="1 2">WCHKQ120001</strain>
    </source>
</reference>
<evidence type="ECO:0000313" key="2">
    <source>
        <dbReference type="Proteomes" id="UP000291793"/>
    </source>
</evidence>
<evidence type="ECO:0008006" key="3">
    <source>
        <dbReference type="Google" id="ProtNLM"/>
    </source>
</evidence>
<dbReference type="EMBL" id="SJOP01000007">
    <property type="protein sequence ID" value="TCC09585.1"/>
    <property type="molecule type" value="Genomic_DNA"/>
</dbReference>
<dbReference type="AlphaFoldDB" id="A0A4R0HEJ8"/>
<sequence>METIQDIRNQLETIVTAAHRVACSLDIGDERTEAFELYEALRRLQRRGAASEMLAATNPLLNFTCVDDDDDEYWDEDD</sequence>
<accession>A0A4R0HEJ8</accession>